<dbReference type="EMBL" id="DS027060">
    <property type="protein sequence ID" value="EAW06317.1"/>
    <property type="molecule type" value="Genomic_DNA"/>
</dbReference>
<dbReference type="SUPFAM" id="SSF55144">
    <property type="entry name" value="LigT-like"/>
    <property type="match status" value="1"/>
</dbReference>
<proteinExistence type="predicted"/>
<dbReference type="VEuPathDB" id="FungiDB:ACLA_080010"/>
<sequence length="325" mass="36458">MNVPKITPVSNHNPFDELISDCQDDPVKIQHRYEAHRSTRNAQSKATLLSSNFIGWQVDEILSKLHAQSFGPSSEDELPFVDPRNNLNFYARPPQHIQNLIAEIQGEIQSVVPGIWLTPPDFLHTTVLEIASSRTPVEIEALASHMQQSGALARLTDYTFHHQARLVKPIVSYDAAAMALSFVPAAGEKTAWKRSAEDDDYTYHHLRRDLYAVVAATGVQLKPRYLVPSAHITIARFITQDISHLGSSMTKEQGVNHAQVAVLLNKIEQINRKVQTMYWPREDQSILSNAEWVVGEETGLEFCKGPCWYGEGEKVLVGKAIERGD</sequence>
<dbReference type="GeneID" id="4700061"/>
<dbReference type="AlphaFoldDB" id="A1CSN0"/>
<accession>A1CSN0</accession>
<dbReference type="OMA" id="WVIGHEK"/>
<keyword evidence="2" id="KW-1185">Reference proteome</keyword>
<evidence type="ECO:0000313" key="1">
    <source>
        <dbReference type="EMBL" id="EAW06317.1"/>
    </source>
</evidence>
<dbReference type="KEGG" id="act:ACLA_080010"/>
<protein>
    <recommendedName>
        <fullName evidence="3">RNA ligase/cyclic nucleotide phosphodiesterase</fullName>
    </recommendedName>
</protein>
<reference evidence="1 2" key="1">
    <citation type="journal article" date="2008" name="PLoS Genet.">
        <title>Genomic islands in the pathogenic filamentous fungus Aspergillus fumigatus.</title>
        <authorList>
            <person name="Fedorova N.D."/>
            <person name="Khaldi N."/>
            <person name="Joardar V.S."/>
            <person name="Maiti R."/>
            <person name="Amedeo P."/>
            <person name="Anderson M.J."/>
            <person name="Crabtree J."/>
            <person name="Silva J.C."/>
            <person name="Badger J.H."/>
            <person name="Albarraq A."/>
            <person name="Angiuoli S."/>
            <person name="Bussey H."/>
            <person name="Bowyer P."/>
            <person name="Cotty P.J."/>
            <person name="Dyer P.S."/>
            <person name="Egan A."/>
            <person name="Galens K."/>
            <person name="Fraser-Liggett C.M."/>
            <person name="Haas B.J."/>
            <person name="Inman J.M."/>
            <person name="Kent R."/>
            <person name="Lemieux S."/>
            <person name="Malavazi I."/>
            <person name="Orvis J."/>
            <person name="Roemer T."/>
            <person name="Ronning C.M."/>
            <person name="Sundaram J.P."/>
            <person name="Sutton G."/>
            <person name="Turner G."/>
            <person name="Venter J.C."/>
            <person name="White O.R."/>
            <person name="Whitty B.R."/>
            <person name="Youngman P."/>
            <person name="Wolfe K.H."/>
            <person name="Goldman G.H."/>
            <person name="Wortman J.R."/>
            <person name="Jiang B."/>
            <person name="Denning D.W."/>
            <person name="Nierman W.C."/>
        </authorList>
    </citation>
    <scope>NUCLEOTIDE SEQUENCE [LARGE SCALE GENOMIC DNA]</scope>
    <source>
        <strain evidence="2">ATCC 1007 / CBS 513.65 / DSM 816 / NCTC 3887 / NRRL 1</strain>
    </source>
</reference>
<organism evidence="1 2">
    <name type="scientific">Aspergillus clavatus (strain ATCC 1007 / CBS 513.65 / DSM 816 / NCTC 3887 / NRRL 1 / QM 1276 / 107)</name>
    <dbReference type="NCBI Taxonomy" id="344612"/>
    <lineage>
        <taxon>Eukaryota</taxon>
        <taxon>Fungi</taxon>
        <taxon>Dikarya</taxon>
        <taxon>Ascomycota</taxon>
        <taxon>Pezizomycotina</taxon>
        <taxon>Eurotiomycetes</taxon>
        <taxon>Eurotiomycetidae</taxon>
        <taxon>Eurotiales</taxon>
        <taxon>Aspergillaceae</taxon>
        <taxon>Aspergillus</taxon>
        <taxon>Aspergillus subgen. Fumigati</taxon>
    </lineage>
</organism>
<dbReference type="InterPro" id="IPR009097">
    <property type="entry name" value="Cyclic_Pdiesterase"/>
</dbReference>
<name>A1CSN0_ASPCL</name>
<evidence type="ECO:0000313" key="2">
    <source>
        <dbReference type="Proteomes" id="UP000006701"/>
    </source>
</evidence>
<dbReference type="HOGENOM" id="CLU_051290_0_0_1"/>
<dbReference type="RefSeq" id="XP_001267743.1">
    <property type="nucleotide sequence ID" value="XM_001267742.1"/>
</dbReference>
<dbReference type="Proteomes" id="UP000006701">
    <property type="component" value="Unassembled WGS sequence"/>
</dbReference>
<gene>
    <name evidence="1" type="ORF">ACLA_080010</name>
</gene>
<dbReference type="STRING" id="344612.A1CSN0"/>
<dbReference type="OrthoDB" id="2967263at2759"/>
<evidence type="ECO:0008006" key="3">
    <source>
        <dbReference type="Google" id="ProtNLM"/>
    </source>
</evidence>
<dbReference type="eggNOG" id="ENOG502S7CF">
    <property type="taxonomic scope" value="Eukaryota"/>
</dbReference>